<proteinExistence type="predicted"/>
<organism evidence="2 3">
    <name type="scientific">Eiseniibacteriota bacterium</name>
    <dbReference type="NCBI Taxonomy" id="2212470"/>
    <lineage>
        <taxon>Bacteria</taxon>
        <taxon>Candidatus Eiseniibacteriota</taxon>
    </lineage>
</organism>
<name>A0A849SNI4_UNCEI</name>
<evidence type="ECO:0000313" key="2">
    <source>
        <dbReference type="EMBL" id="NOT35363.1"/>
    </source>
</evidence>
<protein>
    <recommendedName>
        <fullName evidence="4">DUF2154 domain-containing protein</fullName>
    </recommendedName>
</protein>
<keyword evidence="1" id="KW-0732">Signal</keyword>
<evidence type="ECO:0008006" key="4">
    <source>
        <dbReference type="Google" id="ProtNLM"/>
    </source>
</evidence>
<evidence type="ECO:0000313" key="3">
    <source>
        <dbReference type="Proteomes" id="UP000580839"/>
    </source>
</evidence>
<feature type="signal peptide" evidence="1">
    <location>
        <begin position="1"/>
        <end position="23"/>
    </location>
</feature>
<reference evidence="2 3" key="1">
    <citation type="submission" date="2020-04" db="EMBL/GenBank/DDBJ databases">
        <title>Metagenomic profiling of ammonia- and methane-oxidizing microorganisms in a Dutch drinking water treatment plant.</title>
        <authorList>
            <person name="Poghosyan L."/>
            <person name="Leucker S."/>
        </authorList>
    </citation>
    <scope>NUCLEOTIDE SEQUENCE [LARGE SCALE GENOMIC DNA]</scope>
    <source>
        <strain evidence="2">S-RSF-IL-03</strain>
    </source>
</reference>
<dbReference type="Proteomes" id="UP000580839">
    <property type="component" value="Unassembled WGS sequence"/>
</dbReference>
<accession>A0A849SNI4</accession>
<dbReference type="AlphaFoldDB" id="A0A849SNI4"/>
<sequence length="217" mass="22797">MKALVPCAVAALAILTAAPPGHASAVLQTEARSWKVTPNTRVRLDFPVGDLHVKAASGSEVRFELQVRCKNGSTDACERRASRLKLEHHQSEGDLRLKLEGYPKATGGMGFVLDGILYVPSACAVNIDMGVGDLEVDGMRGDLDVDLGVGEATVWLERAAISSVNVDVGIGSATVDSPDGSTRGRGWLGRTVHWSPGGGTSRISLDVGVGEAQVKVR</sequence>
<dbReference type="EMBL" id="JABFRW010000190">
    <property type="protein sequence ID" value="NOT35363.1"/>
    <property type="molecule type" value="Genomic_DNA"/>
</dbReference>
<gene>
    <name evidence="2" type="ORF">HOP12_14560</name>
</gene>
<comment type="caution">
    <text evidence="2">The sequence shown here is derived from an EMBL/GenBank/DDBJ whole genome shotgun (WGS) entry which is preliminary data.</text>
</comment>
<evidence type="ECO:0000256" key="1">
    <source>
        <dbReference type="SAM" id="SignalP"/>
    </source>
</evidence>
<feature type="chain" id="PRO_5033017155" description="DUF2154 domain-containing protein" evidence="1">
    <location>
        <begin position="24"/>
        <end position="217"/>
    </location>
</feature>